<gene>
    <name evidence="7" type="primary">rplR</name>
    <name evidence="8" type="ORF">DFR50_11054</name>
</gene>
<dbReference type="HAMAP" id="MF_01337_B">
    <property type="entry name" value="Ribosomal_uL18_B"/>
    <property type="match status" value="1"/>
</dbReference>
<evidence type="ECO:0000256" key="1">
    <source>
        <dbReference type="ARBA" id="ARBA00007116"/>
    </source>
</evidence>
<evidence type="ECO:0000256" key="3">
    <source>
        <dbReference type="ARBA" id="ARBA00022884"/>
    </source>
</evidence>
<dbReference type="Gene3D" id="3.30.420.100">
    <property type="match status" value="1"/>
</dbReference>
<dbReference type="Proteomes" id="UP000253529">
    <property type="component" value="Unassembled WGS sequence"/>
</dbReference>
<comment type="caution">
    <text evidence="8">The sequence shown here is derived from an EMBL/GenBank/DDBJ whole genome shotgun (WGS) entry which is preliminary data.</text>
</comment>
<evidence type="ECO:0000313" key="8">
    <source>
        <dbReference type="EMBL" id="RBP14030.1"/>
    </source>
</evidence>
<dbReference type="InterPro" id="IPR005484">
    <property type="entry name" value="Ribosomal_uL18_bac/plant/anim"/>
</dbReference>
<reference evidence="8 9" key="1">
    <citation type="submission" date="2018-06" db="EMBL/GenBank/DDBJ databases">
        <title>Genomic Encyclopedia of Type Strains, Phase IV (KMG-IV): sequencing the most valuable type-strain genomes for metagenomic binning, comparative biology and taxonomic classification.</title>
        <authorList>
            <person name="Goeker M."/>
        </authorList>
    </citation>
    <scope>NUCLEOTIDE SEQUENCE [LARGE SCALE GENOMIC DNA]</scope>
    <source>
        <strain evidence="8 9">DSM 24875</strain>
    </source>
</reference>
<evidence type="ECO:0000313" key="9">
    <source>
        <dbReference type="Proteomes" id="UP000253529"/>
    </source>
</evidence>
<dbReference type="FunFam" id="3.30.420.100:FF:000001">
    <property type="entry name" value="50S ribosomal protein L18"/>
    <property type="match status" value="1"/>
</dbReference>
<dbReference type="NCBIfam" id="TIGR00060">
    <property type="entry name" value="L18_bact"/>
    <property type="match status" value="1"/>
</dbReference>
<dbReference type="InterPro" id="IPR004389">
    <property type="entry name" value="Ribosomal_uL18_bac-type"/>
</dbReference>
<accession>A0A366FJ70</accession>
<evidence type="ECO:0000256" key="2">
    <source>
        <dbReference type="ARBA" id="ARBA00022730"/>
    </source>
</evidence>
<keyword evidence="9" id="KW-1185">Reference proteome</keyword>
<protein>
    <recommendedName>
        <fullName evidence="6 7">Large ribosomal subunit protein uL18</fullName>
    </recommendedName>
</protein>
<proteinExistence type="inferred from homology"/>
<dbReference type="RefSeq" id="WP_113889174.1">
    <property type="nucleotide sequence ID" value="NZ_QNRK01000010.1"/>
</dbReference>
<dbReference type="AlphaFoldDB" id="A0A366FJ70"/>
<comment type="function">
    <text evidence="7">This is one of the proteins that bind and probably mediate the attachment of the 5S RNA into the large ribosomal subunit, where it forms part of the central protuberance.</text>
</comment>
<dbReference type="InterPro" id="IPR057268">
    <property type="entry name" value="Ribosomal_L18"/>
</dbReference>
<dbReference type="OrthoDB" id="9810939at2"/>
<dbReference type="GO" id="GO:0006412">
    <property type="term" value="P:translation"/>
    <property type="evidence" value="ECO:0007669"/>
    <property type="project" value="UniProtKB-UniRule"/>
</dbReference>
<keyword evidence="3 7" id="KW-0694">RNA-binding</keyword>
<comment type="subunit">
    <text evidence="7">Part of the 50S ribosomal subunit; part of the 5S rRNA/L5/L18/L25 subcomplex. Contacts the 5S and 23S rRNAs.</text>
</comment>
<keyword evidence="5 7" id="KW-0687">Ribonucleoprotein</keyword>
<keyword evidence="2 7" id="KW-0699">rRNA-binding</keyword>
<dbReference type="GO" id="GO:0003735">
    <property type="term" value="F:structural constituent of ribosome"/>
    <property type="evidence" value="ECO:0007669"/>
    <property type="project" value="InterPro"/>
</dbReference>
<dbReference type="SUPFAM" id="SSF53137">
    <property type="entry name" value="Translational machinery components"/>
    <property type="match status" value="1"/>
</dbReference>
<dbReference type="CDD" id="cd00432">
    <property type="entry name" value="Ribosomal_L18_L5e"/>
    <property type="match status" value="1"/>
</dbReference>
<evidence type="ECO:0000256" key="4">
    <source>
        <dbReference type="ARBA" id="ARBA00022980"/>
    </source>
</evidence>
<sequence length="120" mass="13137">MPKSNTSTDRRKARIRRTIAANANGRPRLSVFRSSKQIYAQVIDDEQGRTVAAASTIEKAFREQLKTGATVEAARLIGKELAERAKKAGVGKVVFDRGGYMYHGRVKALAEGAREGGLEF</sequence>
<dbReference type="GO" id="GO:0008097">
    <property type="term" value="F:5S rRNA binding"/>
    <property type="evidence" value="ECO:0007669"/>
    <property type="project" value="TreeGrafter"/>
</dbReference>
<dbReference type="Pfam" id="PF00861">
    <property type="entry name" value="Ribosomal_L18p"/>
    <property type="match status" value="1"/>
</dbReference>
<dbReference type="GO" id="GO:0022625">
    <property type="term" value="C:cytosolic large ribosomal subunit"/>
    <property type="evidence" value="ECO:0007669"/>
    <property type="project" value="TreeGrafter"/>
</dbReference>
<dbReference type="EMBL" id="QNRK01000010">
    <property type="protein sequence ID" value="RBP14030.1"/>
    <property type="molecule type" value="Genomic_DNA"/>
</dbReference>
<dbReference type="PANTHER" id="PTHR12899:SF3">
    <property type="entry name" value="LARGE RIBOSOMAL SUBUNIT PROTEIN UL18M"/>
    <property type="match status" value="1"/>
</dbReference>
<dbReference type="PANTHER" id="PTHR12899">
    <property type="entry name" value="39S RIBOSOMAL PROTEIN L18, MITOCHONDRIAL"/>
    <property type="match status" value="1"/>
</dbReference>
<organism evidence="8 9">
    <name type="scientific">Roseiarcus fermentans</name>
    <dbReference type="NCBI Taxonomy" id="1473586"/>
    <lineage>
        <taxon>Bacteria</taxon>
        <taxon>Pseudomonadati</taxon>
        <taxon>Pseudomonadota</taxon>
        <taxon>Alphaproteobacteria</taxon>
        <taxon>Hyphomicrobiales</taxon>
        <taxon>Roseiarcaceae</taxon>
        <taxon>Roseiarcus</taxon>
    </lineage>
</organism>
<keyword evidence="4 7" id="KW-0689">Ribosomal protein</keyword>
<evidence type="ECO:0000256" key="5">
    <source>
        <dbReference type="ARBA" id="ARBA00023274"/>
    </source>
</evidence>
<evidence type="ECO:0000256" key="7">
    <source>
        <dbReference type="HAMAP-Rule" id="MF_01337"/>
    </source>
</evidence>
<comment type="similarity">
    <text evidence="1 7">Belongs to the universal ribosomal protein uL18 family.</text>
</comment>
<evidence type="ECO:0000256" key="6">
    <source>
        <dbReference type="ARBA" id="ARBA00035197"/>
    </source>
</evidence>
<name>A0A366FJ70_9HYPH</name>